<organism evidence="3 4">
    <name type="scientific">Hypsibius exemplaris</name>
    <name type="common">Freshwater tardigrade</name>
    <dbReference type="NCBI Taxonomy" id="2072580"/>
    <lineage>
        <taxon>Eukaryota</taxon>
        <taxon>Metazoa</taxon>
        <taxon>Ecdysozoa</taxon>
        <taxon>Tardigrada</taxon>
        <taxon>Eutardigrada</taxon>
        <taxon>Parachela</taxon>
        <taxon>Hypsibioidea</taxon>
        <taxon>Hypsibiidae</taxon>
        <taxon>Hypsibius</taxon>
    </lineage>
</organism>
<evidence type="ECO:0000313" key="3">
    <source>
        <dbReference type="EMBL" id="OQV25843.1"/>
    </source>
</evidence>
<evidence type="ECO:0000256" key="1">
    <source>
        <dbReference type="SAM" id="MobiDB-lite"/>
    </source>
</evidence>
<dbReference type="EMBL" id="MTYJ01000002">
    <property type="protein sequence ID" value="OQV25843.1"/>
    <property type="molecule type" value="Genomic_DNA"/>
</dbReference>
<dbReference type="AlphaFoldDB" id="A0A1W0XEE6"/>
<accession>A0A1W0XEE6</accession>
<feature type="region of interest" description="Disordered" evidence="1">
    <location>
        <begin position="1"/>
        <end position="29"/>
    </location>
</feature>
<name>A0A1W0XEE6_HYPEX</name>
<evidence type="ECO:0000256" key="2">
    <source>
        <dbReference type="SAM" id="Phobius"/>
    </source>
</evidence>
<proteinExistence type="predicted"/>
<gene>
    <name evidence="3" type="ORF">BV898_00768</name>
</gene>
<protein>
    <submittedName>
        <fullName evidence="3">Uncharacterized protein</fullName>
    </submittedName>
</protein>
<keyword evidence="2" id="KW-1133">Transmembrane helix</keyword>
<comment type="caution">
    <text evidence="3">The sequence shown here is derived from an EMBL/GenBank/DDBJ whole genome shotgun (WGS) entry which is preliminary data.</text>
</comment>
<feature type="transmembrane region" description="Helical" evidence="2">
    <location>
        <begin position="208"/>
        <end position="227"/>
    </location>
</feature>
<keyword evidence="2" id="KW-0472">Membrane</keyword>
<reference evidence="4" key="1">
    <citation type="submission" date="2017-01" db="EMBL/GenBank/DDBJ databases">
        <title>Comparative genomics of anhydrobiosis in the tardigrade Hypsibius dujardini.</title>
        <authorList>
            <person name="Yoshida Y."/>
            <person name="Koutsovoulos G."/>
            <person name="Laetsch D."/>
            <person name="Stevens L."/>
            <person name="Kumar S."/>
            <person name="Horikawa D."/>
            <person name="Ishino K."/>
            <person name="Komine S."/>
            <person name="Tomita M."/>
            <person name="Blaxter M."/>
            <person name="Arakawa K."/>
        </authorList>
    </citation>
    <scope>NUCLEOTIDE SEQUENCE [LARGE SCALE GENOMIC DNA]</scope>
    <source>
        <strain evidence="4">Z151</strain>
    </source>
</reference>
<keyword evidence="2" id="KW-0812">Transmembrane</keyword>
<sequence length="252" mass="27963">MNSNPSTRINGISSAEMEQAGPRSEHDEKQIRQVRNGILVSFHKERHAFPVGHDYEQILACQSGHNFYFCKADSIWLRQLNSTVIGFGDISINLDVPETFVENPQETATAFPPWYWYPQALLENVSLSADVYCCSSPVSSRDCSRGFKLVYGDKTEIPVSAAVSETSPSTDATTDTPTDMTTILASSPASMTSSRTGGIPASQSIYDWIAWAVVIFGAVVIGCVVYCKCCRRRKRNNTQNLRARHKPLRKSK</sequence>
<feature type="compositionally biased region" description="Polar residues" evidence="1">
    <location>
        <begin position="1"/>
        <end position="13"/>
    </location>
</feature>
<dbReference type="Proteomes" id="UP000192578">
    <property type="component" value="Unassembled WGS sequence"/>
</dbReference>
<evidence type="ECO:0000313" key="4">
    <source>
        <dbReference type="Proteomes" id="UP000192578"/>
    </source>
</evidence>
<keyword evidence="4" id="KW-1185">Reference proteome</keyword>